<protein>
    <submittedName>
        <fullName evidence="1">Uncharacterized protein</fullName>
    </submittedName>
</protein>
<gene>
    <name evidence="1" type="ORF">LVIROSA_LOCUS428</name>
</gene>
<reference evidence="1 2" key="1">
    <citation type="submission" date="2022-01" db="EMBL/GenBank/DDBJ databases">
        <authorList>
            <person name="Xiong W."/>
            <person name="Schranz E."/>
        </authorList>
    </citation>
    <scope>NUCLEOTIDE SEQUENCE [LARGE SCALE GENOMIC DNA]</scope>
</reference>
<name>A0AAU9LH63_9ASTR</name>
<evidence type="ECO:0000313" key="1">
    <source>
        <dbReference type="EMBL" id="CAH1412409.1"/>
    </source>
</evidence>
<evidence type="ECO:0000313" key="2">
    <source>
        <dbReference type="Proteomes" id="UP001157418"/>
    </source>
</evidence>
<proteinExistence type="predicted"/>
<dbReference type="Gene3D" id="3.40.395.10">
    <property type="entry name" value="Adenoviral Proteinase, Chain A"/>
    <property type="match status" value="1"/>
</dbReference>
<dbReference type="AlphaFoldDB" id="A0AAU9LH63"/>
<keyword evidence="2" id="KW-1185">Reference proteome</keyword>
<dbReference type="EMBL" id="CAKMRJ010000001">
    <property type="protein sequence ID" value="CAH1412409.1"/>
    <property type="molecule type" value="Genomic_DNA"/>
</dbReference>
<organism evidence="1 2">
    <name type="scientific">Lactuca virosa</name>
    <dbReference type="NCBI Taxonomy" id="75947"/>
    <lineage>
        <taxon>Eukaryota</taxon>
        <taxon>Viridiplantae</taxon>
        <taxon>Streptophyta</taxon>
        <taxon>Embryophyta</taxon>
        <taxon>Tracheophyta</taxon>
        <taxon>Spermatophyta</taxon>
        <taxon>Magnoliopsida</taxon>
        <taxon>eudicotyledons</taxon>
        <taxon>Gunneridae</taxon>
        <taxon>Pentapetalae</taxon>
        <taxon>asterids</taxon>
        <taxon>campanulids</taxon>
        <taxon>Asterales</taxon>
        <taxon>Asteraceae</taxon>
        <taxon>Cichorioideae</taxon>
        <taxon>Cichorieae</taxon>
        <taxon>Lactucinae</taxon>
        <taxon>Lactuca</taxon>
    </lineage>
</organism>
<sequence length="201" mass="23337">MQGARMGIKRRVWNASRICQNIAAKVNIHSNVIDCWSVLLNKLEESKADSSYYRLFFTIGTLRESMYDEMVNEDVRCIEFEVMVSSSIEDLTTDSELKNVDLVFFPIVDGNYYLICFNLKSFSILIIDQMRLVGTVESVYGNIPRVLKLRYKYLVRLLLSDHNILKCEFEKEYAKFVKMDKATRKKIVQGNLKVVFEADGN</sequence>
<accession>A0AAU9LH63</accession>
<comment type="caution">
    <text evidence="1">The sequence shown here is derived from an EMBL/GenBank/DDBJ whole genome shotgun (WGS) entry which is preliminary data.</text>
</comment>
<dbReference type="Proteomes" id="UP001157418">
    <property type="component" value="Unassembled WGS sequence"/>
</dbReference>